<protein>
    <submittedName>
        <fullName evidence="1">Uncharacterized protein</fullName>
    </submittedName>
</protein>
<proteinExistence type="predicted"/>
<name>A0AA96EK00_9VIRU</name>
<accession>A0AA96EK00</accession>
<evidence type="ECO:0000313" key="1">
    <source>
        <dbReference type="EMBL" id="WNL49730.1"/>
    </source>
</evidence>
<gene>
    <name evidence="1" type="ORF">MarFTMF_214</name>
</gene>
<organism evidence="1">
    <name type="scientific">Marseillevirus sp</name>
    <dbReference type="NCBI Taxonomy" id="2809551"/>
    <lineage>
        <taxon>Viruses</taxon>
        <taxon>Varidnaviria</taxon>
        <taxon>Bamfordvirae</taxon>
        <taxon>Nucleocytoviricota</taxon>
        <taxon>Megaviricetes</taxon>
        <taxon>Pimascovirales</taxon>
        <taxon>Pimascovirales incertae sedis</taxon>
        <taxon>Marseilleviridae</taxon>
        <taxon>Marseillevirus</taxon>
    </lineage>
</organism>
<dbReference type="EMBL" id="OR343188">
    <property type="protein sequence ID" value="WNL49730.1"/>
    <property type="molecule type" value="Genomic_DNA"/>
</dbReference>
<reference evidence="1" key="1">
    <citation type="submission" date="2023-07" db="EMBL/GenBank/DDBJ databases">
        <authorList>
            <person name="Xia Y."/>
        </authorList>
    </citation>
    <scope>NUCLEOTIDE SEQUENCE</scope>
    <source>
        <strain evidence="1">F</strain>
    </source>
</reference>
<sequence length="127" mass="14715">MSRKFLSSYISWLDGHSYPEEKFVSEYLYGDREEAIEYIEILNPNYDKGYLLIVVIREGDDESLQKLLEKRPKRKYLTSALSTAALYEDKECAKLLMGNGAIPEEFRGTTAWEFVSSVVKEMGRNKI</sequence>